<dbReference type="PANTHER" id="PTHR37691">
    <property type="entry name" value="BLR3518 PROTEIN"/>
    <property type="match status" value="1"/>
</dbReference>
<evidence type="ECO:0000313" key="2">
    <source>
        <dbReference type="EMBL" id="AKU92973.1"/>
    </source>
</evidence>
<dbReference type="PANTHER" id="PTHR37691:SF1">
    <property type="entry name" value="BLR3518 PROTEIN"/>
    <property type="match status" value="1"/>
</dbReference>
<feature type="signal peptide" evidence="1">
    <location>
        <begin position="1"/>
        <end position="23"/>
    </location>
</feature>
<name>A0A0K1PHF7_9BACT</name>
<organism evidence="2 3">
    <name type="scientific">Vulgatibacter incomptus</name>
    <dbReference type="NCBI Taxonomy" id="1391653"/>
    <lineage>
        <taxon>Bacteria</taxon>
        <taxon>Pseudomonadati</taxon>
        <taxon>Myxococcota</taxon>
        <taxon>Myxococcia</taxon>
        <taxon>Myxococcales</taxon>
        <taxon>Cystobacterineae</taxon>
        <taxon>Vulgatibacteraceae</taxon>
        <taxon>Vulgatibacter</taxon>
    </lineage>
</organism>
<dbReference type="EMBL" id="CP012332">
    <property type="protein sequence ID" value="AKU92973.1"/>
    <property type="molecule type" value="Genomic_DNA"/>
</dbReference>
<sequence>MHAFGRRLAVLALAAGLFPAAAAATPTPAPTPASAETAKADAARVLFLVQQPPQLDAALKTGLELLSGKHLPTREVEIVVCGPAIESLLQGSKSATSVDEASARGIRVVACGLTLAQKDIAPTRLVPKVVVVENGLVEVLQRKAEGFLSVEL</sequence>
<protein>
    <submittedName>
        <fullName evidence="2">Uncharacterized protein</fullName>
    </submittedName>
</protein>
<dbReference type="Gene3D" id="3.40.1260.10">
    <property type="entry name" value="DsrEFH-like"/>
    <property type="match status" value="1"/>
</dbReference>
<evidence type="ECO:0000313" key="3">
    <source>
        <dbReference type="Proteomes" id="UP000055590"/>
    </source>
</evidence>
<dbReference type="PATRIC" id="fig|1391653.3.peg.3510"/>
<dbReference type="InterPro" id="IPR027396">
    <property type="entry name" value="DsrEFH-like"/>
</dbReference>
<evidence type="ECO:0000256" key="1">
    <source>
        <dbReference type="SAM" id="SignalP"/>
    </source>
</evidence>
<gene>
    <name evidence="2" type="ORF">AKJ08_3360</name>
</gene>
<dbReference type="KEGG" id="vin:AKJ08_3360"/>
<keyword evidence="3" id="KW-1185">Reference proteome</keyword>
<reference evidence="2 3" key="1">
    <citation type="submission" date="2015-08" db="EMBL/GenBank/DDBJ databases">
        <authorList>
            <person name="Babu N.S."/>
            <person name="Beckwith C.J."/>
            <person name="Beseler K.G."/>
            <person name="Brison A."/>
            <person name="Carone J.V."/>
            <person name="Caskin T.P."/>
            <person name="Diamond M."/>
            <person name="Durham M.E."/>
            <person name="Foxe J.M."/>
            <person name="Go M."/>
            <person name="Henderson B.A."/>
            <person name="Jones I.B."/>
            <person name="McGettigan J.A."/>
            <person name="Micheletti S.J."/>
            <person name="Nasrallah M.E."/>
            <person name="Ortiz D."/>
            <person name="Piller C.R."/>
            <person name="Privatt S.R."/>
            <person name="Schneider S.L."/>
            <person name="Sharp S."/>
            <person name="Smith T.C."/>
            <person name="Stanton J.D."/>
            <person name="Ullery H.E."/>
            <person name="Wilson R.J."/>
            <person name="Serrano M.G."/>
            <person name="Buck G."/>
            <person name="Lee V."/>
            <person name="Wang Y."/>
            <person name="Carvalho R."/>
            <person name="Voegtly L."/>
            <person name="Shi R."/>
            <person name="Duckworth R."/>
            <person name="Johnson A."/>
            <person name="Loviza R."/>
            <person name="Walstead R."/>
            <person name="Shah Z."/>
            <person name="Kiflezghi M."/>
            <person name="Wade K."/>
            <person name="Ball S.L."/>
            <person name="Bradley K.W."/>
            <person name="Asai D.J."/>
            <person name="Bowman C.A."/>
            <person name="Russell D.A."/>
            <person name="Pope W.H."/>
            <person name="Jacobs-Sera D."/>
            <person name="Hendrix R.W."/>
            <person name="Hatfull G.F."/>
        </authorList>
    </citation>
    <scope>NUCLEOTIDE SEQUENCE [LARGE SCALE GENOMIC DNA]</scope>
    <source>
        <strain evidence="2 3">DSM 27710</strain>
    </source>
</reference>
<dbReference type="Proteomes" id="UP000055590">
    <property type="component" value="Chromosome"/>
</dbReference>
<proteinExistence type="predicted"/>
<dbReference type="AlphaFoldDB" id="A0A0K1PHF7"/>
<dbReference type="SUPFAM" id="SSF75169">
    <property type="entry name" value="DsrEFH-like"/>
    <property type="match status" value="1"/>
</dbReference>
<keyword evidence="1" id="KW-0732">Signal</keyword>
<accession>A0A0K1PHF7</accession>
<feature type="chain" id="PRO_5005466049" evidence="1">
    <location>
        <begin position="24"/>
        <end position="152"/>
    </location>
</feature>